<name>A0AAU9CX23_9ACTN</name>
<dbReference type="KEGG" id="lcal:ATTO_09650"/>
<reference evidence="1" key="1">
    <citation type="submission" date="2021-11" db="EMBL/GenBank/DDBJ databases">
        <title>Complete genome sequence of Atopobiaceae bacterium TOC12.</title>
        <authorList>
            <person name="Morinaga K."/>
            <person name="Kusada H."/>
            <person name="Tamaki H."/>
        </authorList>
    </citation>
    <scope>NUCLEOTIDE SEQUENCE</scope>
    <source>
        <strain evidence="1">TOC12</strain>
    </source>
</reference>
<protein>
    <submittedName>
        <fullName evidence="1">Uncharacterized protein</fullName>
    </submittedName>
</protein>
<sequence length="44" mass="4913">MARAVDRLNEMGNRRGGKLAPISLIYGTLGRILIWWRNLGKAAC</sequence>
<organism evidence="1 2">
    <name type="scientific">Leptogranulimonas caecicola</name>
    <dbReference type="NCBI Taxonomy" id="2894156"/>
    <lineage>
        <taxon>Bacteria</taxon>
        <taxon>Bacillati</taxon>
        <taxon>Actinomycetota</taxon>
        <taxon>Coriobacteriia</taxon>
        <taxon>Coriobacteriales</taxon>
        <taxon>Kribbibacteriaceae</taxon>
        <taxon>Leptogranulimonas</taxon>
    </lineage>
</organism>
<proteinExistence type="predicted"/>
<gene>
    <name evidence="1" type="ORF">ATTO_09650</name>
</gene>
<dbReference type="AlphaFoldDB" id="A0AAU9CX23"/>
<accession>A0AAU9CX23</accession>
<dbReference type="Proteomes" id="UP001431186">
    <property type="component" value="Chromosome"/>
</dbReference>
<dbReference type="EMBL" id="AP025285">
    <property type="protein sequence ID" value="BDC91093.1"/>
    <property type="molecule type" value="Genomic_DNA"/>
</dbReference>
<keyword evidence="2" id="KW-1185">Reference proteome</keyword>
<evidence type="ECO:0000313" key="2">
    <source>
        <dbReference type="Proteomes" id="UP001431186"/>
    </source>
</evidence>
<evidence type="ECO:0000313" key="1">
    <source>
        <dbReference type="EMBL" id="BDC91093.1"/>
    </source>
</evidence>